<name>A0A9W7G6W5_9STRA</name>
<evidence type="ECO:0000313" key="4">
    <source>
        <dbReference type="Proteomes" id="UP001165065"/>
    </source>
</evidence>
<protein>
    <submittedName>
        <fullName evidence="3">Uncharacterized protein</fullName>
    </submittedName>
</protein>
<dbReference type="AlphaFoldDB" id="A0A9W7G6W5"/>
<dbReference type="Proteomes" id="UP001165065">
    <property type="component" value="Unassembled WGS sequence"/>
</dbReference>
<keyword evidence="4" id="KW-1185">Reference proteome</keyword>
<reference evidence="4" key="1">
    <citation type="journal article" date="2023" name="Commun. Biol.">
        <title>Genome analysis of Parmales, the sister group of diatoms, reveals the evolutionary specialization of diatoms from phago-mixotrophs to photoautotrophs.</title>
        <authorList>
            <person name="Ban H."/>
            <person name="Sato S."/>
            <person name="Yoshikawa S."/>
            <person name="Yamada K."/>
            <person name="Nakamura Y."/>
            <person name="Ichinomiya M."/>
            <person name="Sato N."/>
            <person name="Blanc-Mathieu R."/>
            <person name="Endo H."/>
            <person name="Kuwata A."/>
            <person name="Ogata H."/>
        </authorList>
    </citation>
    <scope>NUCLEOTIDE SEQUENCE [LARGE SCALE GENOMIC DNA]</scope>
</reference>
<evidence type="ECO:0000256" key="1">
    <source>
        <dbReference type="SAM" id="Coils"/>
    </source>
</evidence>
<proteinExistence type="predicted"/>
<organism evidence="3 4">
    <name type="scientific">Triparma columacea</name>
    <dbReference type="NCBI Taxonomy" id="722753"/>
    <lineage>
        <taxon>Eukaryota</taxon>
        <taxon>Sar</taxon>
        <taxon>Stramenopiles</taxon>
        <taxon>Ochrophyta</taxon>
        <taxon>Bolidophyceae</taxon>
        <taxon>Parmales</taxon>
        <taxon>Triparmaceae</taxon>
        <taxon>Triparma</taxon>
    </lineage>
</organism>
<evidence type="ECO:0000313" key="3">
    <source>
        <dbReference type="EMBL" id="GMI35667.1"/>
    </source>
</evidence>
<sequence length="167" mass="18350">MVDITYMNQCSSPFSSQSILPFCSCAGFGGGGIDGLMVFSLLMTIISTASKIWKLFSNIQKRHRNIEEAYKNKASRGESGGISVLELNELGGPGGQRRHPSAVSSSPPDARLEEVEALLANVQKQVKANRKECLDRFKDLEEARKVGESKLENVNERLNKIEANDFA</sequence>
<keyword evidence="1" id="KW-0175">Coiled coil</keyword>
<feature type="coiled-coil region" evidence="1">
    <location>
        <begin position="112"/>
        <end position="164"/>
    </location>
</feature>
<dbReference type="EMBL" id="BRYA01000920">
    <property type="protein sequence ID" value="GMI35667.1"/>
    <property type="molecule type" value="Genomic_DNA"/>
</dbReference>
<gene>
    <name evidence="3" type="ORF">TrCOL_g10787</name>
</gene>
<feature type="region of interest" description="Disordered" evidence="2">
    <location>
        <begin position="85"/>
        <end position="107"/>
    </location>
</feature>
<comment type="caution">
    <text evidence="3">The sequence shown here is derived from an EMBL/GenBank/DDBJ whole genome shotgun (WGS) entry which is preliminary data.</text>
</comment>
<evidence type="ECO:0000256" key="2">
    <source>
        <dbReference type="SAM" id="MobiDB-lite"/>
    </source>
</evidence>
<accession>A0A9W7G6W5</accession>